<feature type="domain" description="Response regulatory" evidence="7">
    <location>
        <begin position="66"/>
        <end position="180"/>
    </location>
</feature>
<dbReference type="Pfam" id="PF01597">
    <property type="entry name" value="GCV_H"/>
    <property type="match status" value="1"/>
</dbReference>
<evidence type="ECO:0000256" key="3">
    <source>
        <dbReference type="ARBA" id="ARBA00023015"/>
    </source>
</evidence>
<dbReference type="Proteomes" id="UP000886111">
    <property type="component" value="Unassembled WGS sequence"/>
</dbReference>
<dbReference type="AlphaFoldDB" id="A0A7V5H4V7"/>
<dbReference type="PANTHER" id="PTHR44591">
    <property type="entry name" value="STRESS RESPONSE REGULATOR PROTEIN 1"/>
    <property type="match status" value="1"/>
</dbReference>
<dbReference type="PANTHER" id="PTHR44591:SF14">
    <property type="entry name" value="PROTEIN PILG"/>
    <property type="match status" value="1"/>
</dbReference>
<organism evidence="8">
    <name type="scientific">Caldithrix abyssi</name>
    <dbReference type="NCBI Taxonomy" id="187145"/>
    <lineage>
        <taxon>Bacteria</taxon>
        <taxon>Pseudomonadati</taxon>
        <taxon>Calditrichota</taxon>
        <taxon>Calditrichia</taxon>
        <taxon>Calditrichales</taxon>
        <taxon>Calditrichaceae</taxon>
        <taxon>Caldithrix</taxon>
    </lineage>
</organism>
<evidence type="ECO:0000256" key="6">
    <source>
        <dbReference type="SAM" id="Phobius"/>
    </source>
</evidence>
<dbReference type="InterPro" id="IPR001789">
    <property type="entry name" value="Sig_transdc_resp-reg_receiver"/>
</dbReference>
<dbReference type="CDD" id="cd06848">
    <property type="entry name" value="GCS_H"/>
    <property type="match status" value="1"/>
</dbReference>
<protein>
    <submittedName>
        <fullName evidence="8">Response regulator</fullName>
    </submittedName>
</protein>
<evidence type="ECO:0000313" key="8">
    <source>
        <dbReference type="EMBL" id="HHE55899.1"/>
    </source>
</evidence>
<dbReference type="InterPro" id="IPR033753">
    <property type="entry name" value="GCV_H/Fam206"/>
</dbReference>
<dbReference type="SUPFAM" id="SSF52172">
    <property type="entry name" value="CheY-like"/>
    <property type="match status" value="1"/>
</dbReference>
<sequence>MGVFLLIVALILFIIADLVIRTILKKAEEKRMRKLRQQALETNLKLDFSHEAKTLKRVEVPNPKARILAVDDEEIILDSFRKILVMAGYSVDTVQTGQEALALIQKRHYDFVFTDLKMPEMDGVEVCKAVKHLRPDIDVIIITGYASVESAVETMKYGAMDYVQKPFTEDELVAMVDKFLIQRQERIKKQLKSRVHISHVGEPEVKDTVEFYIPGGVFISPWHTWAALTESGEAHVGIDDFANKLIGKVDAIEAPTPGMEVKQGQLLFNVRVGQNAIPFRSPISGRVIKVNGAVVEDPDRLGITSYESNWICLIDAEKLEEDLSNLKIGQEAVKFFEEELEHLQDYVKKSVKSTMDEKHVPADGKVYIGELRALNDKDFHVIVHDFFERE</sequence>
<keyword evidence="1 5" id="KW-0597">Phosphoprotein</keyword>
<keyword evidence="6" id="KW-0472">Membrane</keyword>
<evidence type="ECO:0000259" key="7">
    <source>
        <dbReference type="PROSITE" id="PS50110"/>
    </source>
</evidence>
<dbReference type="Gene3D" id="2.40.50.100">
    <property type="match status" value="1"/>
</dbReference>
<evidence type="ECO:0000256" key="4">
    <source>
        <dbReference type="ARBA" id="ARBA00023163"/>
    </source>
</evidence>
<evidence type="ECO:0000256" key="2">
    <source>
        <dbReference type="ARBA" id="ARBA00023012"/>
    </source>
</evidence>
<dbReference type="SUPFAM" id="SSF51230">
    <property type="entry name" value="Single hybrid motif"/>
    <property type="match status" value="1"/>
</dbReference>
<accession>A0A7V5H4V7</accession>
<proteinExistence type="predicted"/>
<dbReference type="PROSITE" id="PS50110">
    <property type="entry name" value="RESPONSE_REGULATORY"/>
    <property type="match status" value="1"/>
</dbReference>
<dbReference type="InterPro" id="IPR011053">
    <property type="entry name" value="Single_hybrid_motif"/>
</dbReference>
<dbReference type="SMART" id="SM00448">
    <property type="entry name" value="REC"/>
    <property type="match status" value="1"/>
</dbReference>
<gene>
    <name evidence="8" type="ORF">ENL21_08960</name>
</gene>
<dbReference type="CDD" id="cd00156">
    <property type="entry name" value="REC"/>
    <property type="match status" value="1"/>
</dbReference>
<reference evidence="8" key="1">
    <citation type="journal article" date="2020" name="mSystems">
        <title>Genome- and Community-Level Interaction Insights into Carbon Utilization and Element Cycling Functions of Hydrothermarchaeota in Hydrothermal Sediment.</title>
        <authorList>
            <person name="Zhou Z."/>
            <person name="Liu Y."/>
            <person name="Xu W."/>
            <person name="Pan J."/>
            <person name="Luo Z.H."/>
            <person name="Li M."/>
        </authorList>
    </citation>
    <scope>NUCLEOTIDE SEQUENCE [LARGE SCALE GENOMIC DNA]</scope>
    <source>
        <strain evidence="8">HyVt-76</strain>
    </source>
</reference>
<dbReference type="InterPro" id="IPR050595">
    <property type="entry name" value="Bact_response_regulator"/>
</dbReference>
<keyword evidence="6" id="KW-0812">Transmembrane</keyword>
<dbReference type="Gene3D" id="3.40.50.2300">
    <property type="match status" value="1"/>
</dbReference>
<name>A0A7V5H4V7_CALAY</name>
<evidence type="ECO:0000256" key="5">
    <source>
        <dbReference type="PROSITE-ProRule" id="PRU00169"/>
    </source>
</evidence>
<keyword evidence="6" id="KW-1133">Transmembrane helix</keyword>
<dbReference type="GO" id="GO:0000160">
    <property type="term" value="P:phosphorelay signal transduction system"/>
    <property type="evidence" value="ECO:0007669"/>
    <property type="project" value="UniProtKB-KW"/>
</dbReference>
<dbReference type="Pfam" id="PF00072">
    <property type="entry name" value="Response_reg"/>
    <property type="match status" value="1"/>
</dbReference>
<keyword evidence="4" id="KW-0804">Transcription</keyword>
<dbReference type="InterPro" id="IPR011006">
    <property type="entry name" value="CheY-like_superfamily"/>
</dbReference>
<feature type="transmembrane region" description="Helical" evidence="6">
    <location>
        <begin position="6"/>
        <end position="24"/>
    </location>
</feature>
<keyword evidence="3" id="KW-0805">Transcription regulation</keyword>
<feature type="modified residue" description="4-aspartylphosphate" evidence="5">
    <location>
        <position position="115"/>
    </location>
</feature>
<dbReference type="EMBL" id="DRTD01000669">
    <property type="protein sequence ID" value="HHE55899.1"/>
    <property type="molecule type" value="Genomic_DNA"/>
</dbReference>
<comment type="caution">
    <text evidence="8">The sequence shown here is derived from an EMBL/GenBank/DDBJ whole genome shotgun (WGS) entry which is preliminary data.</text>
</comment>
<dbReference type="FunFam" id="3.40.50.2300:FF:000018">
    <property type="entry name" value="DNA-binding transcriptional regulator NtrC"/>
    <property type="match status" value="1"/>
</dbReference>
<evidence type="ECO:0000256" key="1">
    <source>
        <dbReference type="ARBA" id="ARBA00022553"/>
    </source>
</evidence>
<keyword evidence="2" id="KW-0902">Two-component regulatory system</keyword>